<evidence type="ECO:0000313" key="3">
    <source>
        <dbReference type="Proteomes" id="UP000222531"/>
    </source>
</evidence>
<name>A0A2G1XKV1_STRCJ</name>
<feature type="non-terminal residue" evidence="2">
    <location>
        <position position="230"/>
    </location>
</feature>
<dbReference type="SUPFAM" id="SSF51735">
    <property type="entry name" value="NAD(P)-binding Rossmann-fold domains"/>
    <property type="match status" value="1"/>
</dbReference>
<dbReference type="InterPro" id="IPR042104">
    <property type="entry name" value="PKS_dehydratase_sf"/>
</dbReference>
<dbReference type="InterPro" id="IPR055123">
    <property type="entry name" value="SpnB-like_Rossmann"/>
</dbReference>
<organism evidence="2 3">
    <name type="scientific">Streptomyces cinnamoneus</name>
    <name type="common">Streptoverticillium cinnamoneum</name>
    <dbReference type="NCBI Taxonomy" id="53446"/>
    <lineage>
        <taxon>Bacteria</taxon>
        <taxon>Bacillati</taxon>
        <taxon>Actinomycetota</taxon>
        <taxon>Actinomycetes</taxon>
        <taxon>Kitasatosporales</taxon>
        <taxon>Streptomycetaceae</taxon>
        <taxon>Streptomyces</taxon>
        <taxon>Streptomyces cinnamoneus group</taxon>
    </lineage>
</organism>
<evidence type="ECO:0000313" key="2">
    <source>
        <dbReference type="EMBL" id="PHQ51868.1"/>
    </source>
</evidence>
<dbReference type="Gene3D" id="3.40.50.11460">
    <property type="match status" value="1"/>
</dbReference>
<comment type="caution">
    <text evidence="2">The sequence shown here is derived from an EMBL/GenBank/DDBJ whole genome shotgun (WGS) entry which is preliminary data.</text>
</comment>
<dbReference type="Gene3D" id="3.10.129.110">
    <property type="entry name" value="Polyketide synthase dehydratase"/>
    <property type="match status" value="1"/>
</dbReference>
<dbReference type="Proteomes" id="UP000222531">
    <property type="component" value="Unassembled WGS sequence"/>
</dbReference>
<sequence length="230" mass="23454">MSLHAAGATRLRVRLAAGPAGSVTLNVADETGAPVASIDALTLRAISADQLARARDPHRDALFRLDWTTVPLPAAEPAGTTAVLGTGGPEIDGAEQYPDLAALTAALDAGKPVPDTVFTVLPPAADAPAHDAVRAVTHRTLGLLQAWLDDARVETARLVLITGGAVATTADEDVTDLANAAVWGLVRSAQSENPDRFVLVDLDAPPAGAPELLAAARAGEPQAALRGGEL</sequence>
<accession>A0A2G1XKV1</accession>
<feature type="domain" description="Polyketide synthase extender module SpnB-like Rossmann fold" evidence="1">
    <location>
        <begin position="104"/>
        <end position="230"/>
    </location>
</feature>
<dbReference type="EMBL" id="NHZO01000135">
    <property type="protein sequence ID" value="PHQ51868.1"/>
    <property type="molecule type" value="Genomic_DNA"/>
</dbReference>
<dbReference type="AlphaFoldDB" id="A0A2G1XKV1"/>
<keyword evidence="3" id="KW-1185">Reference proteome</keyword>
<dbReference type="InterPro" id="IPR036291">
    <property type="entry name" value="NAD(P)-bd_dom_sf"/>
</dbReference>
<gene>
    <name evidence="2" type="ORF">BLA24_11255</name>
</gene>
<proteinExistence type="predicted"/>
<dbReference type="Pfam" id="PF22953">
    <property type="entry name" value="SpnB_Rossmann"/>
    <property type="match status" value="1"/>
</dbReference>
<dbReference type="RefSeq" id="WP_420894504.1">
    <property type="nucleotide sequence ID" value="NZ_NHZO01000135.1"/>
</dbReference>
<reference evidence="2 3" key="1">
    <citation type="journal article" date="2017" name="Biochemistry">
        <title>Identification of the Biosynthetic Pathway for the Antibiotic Bicyclomycin.</title>
        <authorList>
            <person name="Patteson J."/>
            <person name="Cai W."/>
            <person name="Johnson R.A."/>
            <person name="Santa Maria K."/>
            <person name="Li B."/>
        </authorList>
    </citation>
    <scope>NUCLEOTIDE SEQUENCE [LARGE SCALE GENOMIC DNA]</scope>
    <source>
        <strain evidence="2 3">ATCC 21532</strain>
    </source>
</reference>
<evidence type="ECO:0000259" key="1">
    <source>
        <dbReference type="Pfam" id="PF22953"/>
    </source>
</evidence>
<protein>
    <recommendedName>
        <fullName evidence="1">Polyketide synthase extender module SpnB-like Rossmann fold domain-containing protein</fullName>
    </recommendedName>
</protein>